<dbReference type="EMBL" id="MT630878">
    <property type="protein sequence ID" value="QNO43955.1"/>
    <property type="molecule type" value="Genomic_DNA"/>
</dbReference>
<proteinExistence type="predicted"/>
<evidence type="ECO:0000313" key="6">
    <source>
        <dbReference type="EMBL" id="QNO43690.1"/>
    </source>
</evidence>
<dbReference type="GO" id="GO:0016491">
    <property type="term" value="F:oxidoreductase activity"/>
    <property type="evidence" value="ECO:0007669"/>
    <property type="project" value="UniProtKB-ARBA"/>
</dbReference>
<dbReference type="EMBL" id="MT631352">
    <property type="protein sequence ID" value="QNO48510.1"/>
    <property type="molecule type" value="Genomic_DNA"/>
</dbReference>
<gene>
    <name evidence="7" type="ORF">AECFJODE_00008</name>
    <name evidence="6" type="ORF">FICJDHNH_00030</name>
    <name evidence="8" type="ORF">IMNOINEI_00010</name>
</gene>
<evidence type="ECO:0000313" key="7">
    <source>
        <dbReference type="EMBL" id="QNO43955.1"/>
    </source>
</evidence>
<evidence type="ECO:0000256" key="3">
    <source>
        <dbReference type="ARBA" id="ARBA00023004"/>
    </source>
</evidence>
<dbReference type="Gene3D" id="3.30.70.20">
    <property type="match status" value="2"/>
</dbReference>
<dbReference type="PANTHER" id="PTHR43687:SF1">
    <property type="entry name" value="FERREDOXIN III"/>
    <property type="match status" value="1"/>
</dbReference>
<keyword evidence="1" id="KW-0004">4Fe-4S</keyword>
<feature type="domain" description="4Fe-4S ferredoxin-type" evidence="5">
    <location>
        <begin position="31"/>
        <end position="59"/>
    </location>
</feature>
<dbReference type="GO" id="GO:0051539">
    <property type="term" value="F:4 iron, 4 sulfur cluster binding"/>
    <property type="evidence" value="ECO:0007669"/>
    <property type="project" value="UniProtKB-KW"/>
</dbReference>
<evidence type="ECO:0000313" key="8">
    <source>
        <dbReference type="EMBL" id="QNO48510.1"/>
    </source>
</evidence>
<keyword evidence="2" id="KW-0479">Metal-binding</keyword>
<keyword evidence="4" id="KW-0411">Iron-sulfur</keyword>
<accession>A0A7G9Y6Q6</accession>
<organism evidence="6">
    <name type="scientific">Candidatus Methanogaster sp. ANME-2c ERB4</name>
    <dbReference type="NCBI Taxonomy" id="2759911"/>
    <lineage>
        <taxon>Archaea</taxon>
        <taxon>Methanobacteriati</taxon>
        <taxon>Methanobacteriota</taxon>
        <taxon>Stenosarchaea group</taxon>
        <taxon>Methanomicrobia</taxon>
        <taxon>Methanosarcinales</taxon>
        <taxon>ANME-2 cluster</taxon>
        <taxon>Candidatus Methanogasteraceae</taxon>
        <taxon>Candidatus Methanogaster</taxon>
    </lineage>
</organism>
<evidence type="ECO:0000256" key="2">
    <source>
        <dbReference type="ARBA" id="ARBA00022723"/>
    </source>
</evidence>
<dbReference type="Pfam" id="PF13237">
    <property type="entry name" value="Fer4_10"/>
    <property type="match status" value="1"/>
</dbReference>
<reference evidence="6" key="1">
    <citation type="submission" date="2020-06" db="EMBL/GenBank/DDBJ databases">
        <title>Unique genomic features of the anaerobic methanotrophic archaea.</title>
        <authorList>
            <person name="Chadwick G.L."/>
            <person name="Skennerton C.T."/>
            <person name="Laso-Perez R."/>
            <person name="Leu A.O."/>
            <person name="Speth D.R."/>
            <person name="Yu H."/>
            <person name="Morgan-Lang C."/>
            <person name="Hatzenpichler R."/>
            <person name="Goudeau D."/>
            <person name="Malmstrom R."/>
            <person name="Brazelton W.J."/>
            <person name="Woyke T."/>
            <person name="Hallam S.J."/>
            <person name="Tyson G.W."/>
            <person name="Wegener G."/>
            <person name="Boetius A."/>
            <person name="Orphan V."/>
        </authorList>
    </citation>
    <scope>NUCLEOTIDE SEQUENCE</scope>
</reference>
<dbReference type="PROSITE" id="PS51379">
    <property type="entry name" value="4FE4S_FER_2"/>
    <property type="match status" value="2"/>
</dbReference>
<dbReference type="SUPFAM" id="SSF54862">
    <property type="entry name" value="4Fe-4S ferredoxins"/>
    <property type="match status" value="1"/>
</dbReference>
<sequence>MTVTVNEEECTGCGSCVDECPAEAISLNDDDIAVIDQDECTECGSCVEACPAEAITMDD</sequence>
<dbReference type="InterPro" id="IPR017900">
    <property type="entry name" value="4Fe4S_Fe_S_CS"/>
</dbReference>
<feature type="domain" description="4Fe-4S ferredoxin-type" evidence="5">
    <location>
        <begin position="1"/>
        <end position="30"/>
    </location>
</feature>
<protein>
    <submittedName>
        <fullName evidence="6">Ferredoxin</fullName>
    </submittedName>
</protein>
<keyword evidence="3" id="KW-0408">Iron</keyword>
<evidence type="ECO:0000256" key="1">
    <source>
        <dbReference type="ARBA" id="ARBA00022485"/>
    </source>
</evidence>
<dbReference type="InterPro" id="IPR017896">
    <property type="entry name" value="4Fe4S_Fe-S-bd"/>
</dbReference>
<name>A0A7G9Y6Q6_9EURY</name>
<dbReference type="GO" id="GO:0046872">
    <property type="term" value="F:metal ion binding"/>
    <property type="evidence" value="ECO:0007669"/>
    <property type="project" value="UniProtKB-KW"/>
</dbReference>
<evidence type="ECO:0000256" key="4">
    <source>
        <dbReference type="ARBA" id="ARBA00023014"/>
    </source>
</evidence>
<dbReference type="PROSITE" id="PS00198">
    <property type="entry name" value="4FE4S_FER_1"/>
    <property type="match status" value="1"/>
</dbReference>
<dbReference type="InterPro" id="IPR050572">
    <property type="entry name" value="Fe-S_Ferredoxin"/>
</dbReference>
<dbReference type="EMBL" id="MT630849">
    <property type="protein sequence ID" value="QNO43690.1"/>
    <property type="molecule type" value="Genomic_DNA"/>
</dbReference>
<dbReference type="AlphaFoldDB" id="A0A7G9Y6Q6"/>
<dbReference type="PANTHER" id="PTHR43687">
    <property type="entry name" value="ADENYLYLSULFATE REDUCTASE, BETA SUBUNIT"/>
    <property type="match status" value="1"/>
</dbReference>
<evidence type="ECO:0000259" key="5">
    <source>
        <dbReference type="PROSITE" id="PS51379"/>
    </source>
</evidence>